<feature type="region of interest" description="Disordered" evidence="1">
    <location>
        <begin position="198"/>
        <end position="273"/>
    </location>
</feature>
<feature type="compositionally biased region" description="Basic and acidic residues" evidence="1">
    <location>
        <begin position="729"/>
        <end position="739"/>
    </location>
</feature>
<keyword evidence="4" id="KW-1185">Reference proteome</keyword>
<feature type="region of interest" description="Disordered" evidence="1">
    <location>
        <begin position="111"/>
        <end position="137"/>
    </location>
</feature>
<keyword evidence="2" id="KW-0732">Signal</keyword>
<dbReference type="STRING" id="7395.A0A1A9UJG2"/>
<evidence type="ECO:0000256" key="2">
    <source>
        <dbReference type="SAM" id="SignalP"/>
    </source>
</evidence>
<dbReference type="VEuPathDB" id="VectorBase:GAUT006768"/>
<feature type="chain" id="PRO_5008398587" description="DUF4794 domain-containing protein" evidence="2">
    <location>
        <begin position="33"/>
        <end position="964"/>
    </location>
</feature>
<organism evidence="3 4">
    <name type="scientific">Glossina austeni</name>
    <name type="common">Savannah tsetse fly</name>
    <dbReference type="NCBI Taxonomy" id="7395"/>
    <lineage>
        <taxon>Eukaryota</taxon>
        <taxon>Metazoa</taxon>
        <taxon>Ecdysozoa</taxon>
        <taxon>Arthropoda</taxon>
        <taxon>Hexapoda</taxon>
        <taxon>Insecta</taxon>
        <taxon>Pterygota</taxon>
        <taxon>Neoptera</taxon>
        <taxon>Endopterygota</taxon>
        <taxon>Diptera</taxon>
        <taxon>Brachycera</taxon>
        <taxon>Muscomorpha</taxon>
        <taxon>Hippoboscoidea</taxon>
        <taxon>Glossinidae</taxon>
        <taxon>Glossina</taxon>
    </lineage>
</organism>
<feature type="region of interest" description="Disordered" evidence="1">
    <location>
        <begin position="800"/>
        <end position="819"/>
    </location>
</feature>
<dbReference type="EnsemblMetazoa" id="GAUT006768-RA">
    <property type="protein sequence ID" value="GAUT006768-PA"/>
    <property type="gene ID" value="GAUT006768"/>
</dbReference>
<accession>A0A1A9UJG2</accession>
<evidence type="ECO:0000313" key="4">
    <source>
        <dbReference type="Proteomes" id="UP000078200"/>
    </source>
</evidence>
<feature type="region of interest" description="Disordered" evidence="1">
    <location>
        <begin position="944"/>
        <end position="964"/>
    </location>
</feature>
<dbReference type="AlphaFoldDB" id="A0A1A9UJG2"/>
<feature type="compositionally biased region" description="Polar residues" evidence="1">
    <location>
        <begin position="111"/>
        <end position="120"/>
    </location>
</feature>
<protein>
    <recommendedName>
        <fullName evidence="5">DUF4794 domain-containing protein</fullName>
    </recommendedName>
</protein>
<dbReference type="Proteomes" id="UP000078200">
    <property type="component" value="Unassembled WGS sequence"/>
</dbReference>
<feature type="compositionally biased region" description="Polar residues" evidence="1">
    <location>
        <begin position="406"/>
        <end position="424"/>
    </location>
</feature>
<feature type="compositionally biased region" description="Basic and acidic residues" evidence="1">
    <location>
        <begin position="674"/>
        <end position="687"/>
    </location>
</feature>
<evidence type="ECO:0000313" key="3">
    <source>
        <dbReference type="EnsemblMetazoa" id="GAUT006768-PA"/>
    </source>
</evidence>
<feature type="compositionally biased region" description="Polar residues" evidence="1">
    <location>
        <begin position="946"/>
        <end position="957"/>
    </location>
</feature>
<feature type="region of interest" description="Disordered" evidence="1">
    <location>
        <begin position="639"/>
        <end position="698"/>
    </location>
</feature>
<feature type="compositionally biased region" description="Basic and acidic residues" evidence="1">
    <location>
        <begin position="642"/>
        <end position="658"/>
    </location>
</feature>
<evidence type="ECO:0000256" key="1">
    <source>
        <dbReference type="SAM" id="MobiDB-lite"/>
    </source>
</evidence>
<reference evidence="3" key="1">
    <citation type="submission" date="2020-05" db="UniProtKB">
        <authorList>
            <consortium name="EnsemblMetazoa"/>
        </authorList>
    </citation>
    <scope>IDENTIFICATION</scope>
    <source>
        <strain evidence="3">TTRI</strain>
    </source>
</reference>
<feature type="compositionally biased region" description="Polar residues" evidence="1">
    <location>
        <begin position="243"/>
        <end position="255"/>
    </location>
</feature>
<sequence>MHRKGYIKQFIAIAMSSLTWLFLVFFVGTTSAGTHVNISISEDQHGHSTGDQYLVANKQKSAKFKTNSMIGELRDDCDDRRISNQMQIENQNPKAYAPKEYSARLQSAPNQTAQHATSAPTYLPRFPSRTSPASVGHHTKNNVEFEYFMQNHYRKPTVNTVYESNEATPRRTSPDTGVLQSEVAMGNRKMVQFERQQALPGSEVNEEEDQNVDEQPIQESEALTEEDEAVDNETNDGDPYSPGSDTVDNPISETSSNEDESYFNNSPAPISENDASVYEDSAANYMSPAHERPMVTKTIQIAQPAIKAKTFEVHLPAIQKEFYDIEERVVIKPAGTIVVELERPIAKIPKGETILPLGHPHPAVAGAYQPDGKTRASSNVIYSSAGSPSSASNHHHHVATHERQIVKSSTPGSSIAVTPSYPDQNSKKQVVDNSFRKTSHVASSQLRVIGSKSNTAVNRLQVPSATKPSTIGRLTNAPENAVLPEQQSSDGDGIFFEAEYIDEEEINSAKGPKPARVQEAYTQKMAAVREQQPIIKHEHNIHLAPSQHNIYLTRKMESSQVKFMQPKANMEEYEEPAHVQEVKAQLYKTKRPVVVYASGEQEPVYQEKVHQPVDQRSHVAPQQDYGKLSRVQYSTPYAKMRYHPEDKQYYPQVEKTDDPNNYNENAVSPGPLAPDERMQASKGEKNQKPYASGEGEMSQTRIAITIPSHNVTPKEKSKPIFISSTVRPKTYESREDAPDLKISISHEPNPKEFSHNENNFSNHTRYSERNHSNSNHAHKERLAHLKLETDCVQEHKNVNTGQSEYHLQKSSQLQKKNSNEQQKFMRLVERPRPVGQVRKTANYEESHDENAAAHPPNVDIFPKSTNGHVAAGKGSRVIAATPAPKDPSLASESFHTRRIVVNHPFQTVREIVEHEPYTNYHEVQIQEPATPEFFQSADYFQPSGALRQSHSPSSTIRSVPMYYH</sequence>
<evidence type="ECO:0008006" key="5">
    <source>
        <dbReference type="Google" id="ProtNLM"/>
    </source>
</evidence>
<proteinExistence type="predicted"/>
<feature type="signal peptide" evidence="2">
    <location>
        <begin position="1"/>
        <end position="32"/>
    </location>
</feature>
<feature type="compositionally biased region" description="Acidic residues" evidence="1">
    <location>
        <begin position="222"/>
        <end position="236"/>
    </location>
</feature>
<feature type="region of interest" description="Disordered" evidence="1">
    <location>
        <begin position="728"/>
        <end position="777"/>
    </location>
</feature>
<feature type="region of interest" description="Disordered" evidence="1">
    <location>
        <begin position="384"/>
        <end position="433"/>
    </location>
</feature>
<name>A0A1A9UJG2_GLOAU</name>